<name>A0A5J6MHG5_9PROT</name>
<dbReference type="NCBIfam" id="TIGR00976">
    <property type="entry name" value="CocE_NonD"/>
    <property type="match status" value="1"/>
</dbReference>
<evidence type="ECO:0000259" key="3">
    <source>
        <dbReference type="SMART" id="SM00939"/>
    </source>
</evidence>
<dbReference type="Gene3D" id="3.40.50.1820">
    <property type="entry name" value="alpha/beta hydrolase"/>
    <property type="match status" value="1"/>
</dbReference>
<dbReference type="InterPro" id="IPR008979">
    <property type="entry name" value="Galactose-bd-like_sf"/>
</dbReference>
<accession>A0A5J6MHG5</accession>
<evidence type="ECO:0000256" key="1">
    <source>
        <dbReference type="ARBA" id="ARBA00022801"/>
    </source>
</evidence>
<evidence type="ECO:0000313" key="5">
    <source>
        <dbReference type="Proteomes" id="UP000326202"/>
    </source>
</evidence>
<dbReference type="Gene3D" id="2.60.120.260">
    <property type="entry name" value="Galactose-binding domain-like"/>
    <property type="match status" value="1"/>
</dbReference>
<dbReference type="Gene3D" id="1.10.3020.10">
    <property type="entry name" value="alpha-amino acid ester hydrolase ( Helical cap domain)"/>
    <property type="match status" value="1"/>
</dbReference>
<dbReference type="SMART" id="SM00939">
    <property type="entry name" value="PepX_C"/>
    <property type="match status" value="1"/>
</dbReference>
<evidence type="ECO:0000256" key="2">
    <source>
        <dbReference type="SAM" id="MobiDB-lite"/>
    </source>
</evidence>
<protein>
    <submittedName>
        <fullName evidence="4">Peptidase S15</fullName>
    </submittedName>
</protein>
<reference evidence="4 5" key="1">
    <citation type="submission" date="2019-08" db="EMBL/GenBank/DDBJ databases">
        <title>Hyperibacter terrae gen. nov., sp. nov. and Hyperibacter viscosus sp. nov., two new members in the family Rhodospirillaceae isolated from the rhizosphere of Hypericum perforatum.</title>
        <authorList>
            <person name="Noviana Z."/>
        </authorList>
    </citation>
    <scope>NUCLEOTIDE SEQUENCE [LARGE SCALE GENOMIC DNA]</scope>
    <source>
        <strain evidence="4 5">R5913</strain>
    </source>
</reference>
<dbReference type="PANTHER" id="PTHR43056:SF10">
    <property type="entry name" value="COCE_NOND FAMILY, PUTATIVE (AFU_ORTHOLOGUE AFUA_7G00600)-RELATED"/>
    <property type="match status" value="1"/>
</dbReference>
<keyword evidence="1" id="KW-0378">Hydrolase</keyword>
<dbReference type="InterPro" id="IPR029058">
    <property type="entry name" value="AB_hydrolase_fold"/>
</dbReference>
<feature type="region of interest" description="Disordered" evidence="2">
    <location>
        <begin position="552"/>
        <end position="578"/>
    </location>
</feature>
<dbReference type="SUPFAM" id="SSF53474">
    <property type="entry name" value="alpha/beta-Hydrolases"/>
    <property type="match status" value="1"/>
</dbReference>
<dbReference type="Pfam" id="PF02129">
    <property type="entry name" value="Peptidase_S15"/>
    <property type="match status" value="1"/>
</dbReference>
<dbReference type="EMBL" id="CP042906">
    <property type="protein sequence ID" value="QEX16943.1"/>
    <property type="molecule type" value="Genomic_DNA"/>
</dbReference>
<dbReference type="InterPro" id="IPR050585">
    <property type="entry name" value="Xaa-Pro_dipeptidyl-ppase/CocE"/>
</dbReference>
<dbReference type="Proteomes" id="UP000326202">
    <property type="component" value="Chromosome"/>
</dbReference>
<organism evidence="4 5">
    <name type="scientific">Hypericibacter terrae</name>
    <dbReference type="NCBI Taxonomy" id="2602015"/>
    <lineage>
        <taxon>Bacteria</taxon>
        <taxon>Pseudomonadati</taxon>
        <taxon>Pseudomonadota</taxon>
        <taxon>Alphaproteobacteria</taxon>
        <taxon>Rhodospirillales</taxon>
        <taxon>Dongiaceae</taxon>
        <taxon>Hypericibacter</taxon>
    </lineage>
</organism>
<dbReference type="Pfam" id="PF08530">
    <property type="entry name" value="PepX_C"/>
    <property type="match status" value="1"/>
</dbReference>
<dbReference type="GO" id="GO:0008239">
    <property type="term" value="F:dipeptidyl-peptidase activity"/>
    <property type="evidence" value="ECO:0007669"/>
    <property type="project" value="InterPro"/>
</dbReference>
<sequence>MKFIPAKFRKGPTVRRVREIPNLWIPLSDGTRLAARVWMPEDAEAHPVPAILECIPYRKRDGTVWRDEAVHPYIASHGYAVLRIDIRGSGDSDGILDDEYLPEEQVDLVEAVAWVAEQGWCSGHCGMTGISWGGFNALQVAARQPPALKAIITIDSTDDRYGDDVHYMGGAMLHDNFAWASAMYAYLSQPPDPQVVGEGWRETWLDRLQRARFWLRQWLQHQRRDGYWRQGSIAESYADITCAVYAIGGWEDGYSNAVPRLLEGLQAPAKGLIGPWGHALPHSAHPGPAIGFLQESLRWWDHWLKGIETRVMNEPRYRVWMNESFRPAAFAEARAGRWVAEPGWPAGQTAPRAFYLTEAGLLTRAGLSETPGDARTFSIQSPLTVGTGSLEWCSYGGRGGDLPTDQRGDDAGSLCFDSAPLPERFEILGAPVLELEFSVDKPVATICVRLCDVWPDGASARVSFTLFNLTHRDSHAEPAALVPGQVYRATIALNHIAHAFLPGHRLRLAISTGYWPMMWPAPERFTLTVHGGGCRFDLPARKPSEADAQLPEFAPPAAAPGPREEGLRPDSTRRRVDTDVGKGETVVTMVKDAGATKLLDIDLTVDNDTVETYRIRHDDPTGAEGLTRYRHRLTRGDWRIETRTTTSLKLTATHFVVSAELEAYEGEERIFCRNESFTLPRDLV</sequence>
<proteinExistence type="predicted"/>
<dbReference type="InterPro" id="IPR013736">
    <property type="entry name" value="Xaa-Pro_dipept_C"/>
</dbReference>
<dbReference type="AlphaFoldDB" id="A0A5J6MHG5"/>
<gene>
    <name evidence="4" type="ORF">FRZ44_22380</name>
</gene>
<dbReference type="InterPro" id="IPR005674">
    <property type="entry name" value="CocE/Ser_esterase"/>
</dbReference>
<evidence type="ECO:0000313" key="4">
    <source>
        <dbReference type="EMBL" id="QEX16943.1"/>
    </source>
</evidence>
<dbReference type="InterPro" id="IPR000383">
    <property type="entry name" value="Xaa-Pro-like_dom"/>
</dbReference>
<dbReference type="RefSeq" id="WP_225308650.1">
    <property type="nucleotide sequence ID" value="NZ_CP042906.1"/>
</dbReference>
<feature type="compositionally biased region" description="Basic and acidic residues" evidence="2">
    <location>
        <begin position="562"/>
        <end position="578"/>
    </location>
</feature>
<feature type="domain" description="Xaa-Pro dipeptidyl-peptidase C-terminal" evidence="3">
    <location>
        <begin position="297"/>
        <end position="559"/>
    </location>
</feature>
<dbReference type="KEGG" id="htq:FRZ44_22380"/>
<dbReference type="SUPFAM" id="SSF49785">
    <property type="entry name" value="Galactose-binding domain-like"/>
    <property type="match status" value="1"/>
</dbReference>
<dbReference type="PANTHER" id="PTHR43056">
    <property type="entry name" value="PEPTIDASE S9 PROLYL OLIGOPEPTIDASE"/>
    <property type="match status" value="1"/>
</dbReference>
<keyword evidence="5" id="KW-1185">Reference proteome</keyword>